<comment type="caution">
    <text evidence="3">The sequence shown here is derived from an EMBL/GenBank/DDBJ whole genome shotgun (WGS) entry which is preliminary data.</text>
</comment>
<gene>
    <name evidence="3" type="ORF">EGW08_015323</name>
</gene>
<feature type="coiled-coil region" evidence="1">
    <location>
        <begin position="8"/>
        <end position="35"/>
    </location>
</feature>
<evidence type="ECO:0000256" key="1">
    <source>
        <dbReference type="SAM" id="Coils"/>
    </source>
</evidence>
<evidence type="ECO:0000313" key="4">
    <source>
        <dbReference type="Proteomes" id="UP000271974"/>
    </source>
</evidence>
<dbReference type="AlphaFoldDB" id="A0A3S0ZKF5"/>
<feature type="compositionally biased region" description="Polar residues" evidence="2">
    <location>
        <begin position="161"/>
        <end position="171"/>
    </location>
</feature>
<dbReference type="Proteomes" id="UP000271974">
    <property type="component" value="Unassembled WGS sequence"/>
</dbReference>
<reference evidence="3 4" key="1">
    <citation type="submission" date="2019-01" db="EMBL/GenBank/DDBJ databases">
        <title>A draft genome assembly of the solar-powered sea slug Elysia chlorotica.</title>
        <authorList>
            <person name="Cai H."/>
            <person name="Li Q."/>
            <person name="Fang X."/>
            <person name="Li J."/>
            <person name="Curtis N.E."/>
            <person name="Altenburger A."/>
            <person name="Shibata T."/>
            <person name="Feng M."/>
            <person name="Maeda T."/>
            <person name="Schwartz J.A."/>
            <person name="Shigenobu S."/>
            <person name="Lundholm N."/>
            <person name="Nishiyama T."/>
            <person name="Yang H."/>
            <person name="Hasebe M."/>
            <person name="Li S."/>
            <person name="Pierce S.K."/>
            <person name="Wang J."/>
        </authorList>
    </citation>
    <scope>NUCLEOTIDE SEQUENCE [LARGE SCALE GENOMIC DNA]</scope>
    <source>
        <strain evidence="3">EC2010</strain>
        <tissue evidence="3">Whole organism of an adult</tissue>
    </source>
</reference>
<accession>A0A3S0ZKF5</accession>
<dbReference type="EMBL" id="RQTK01000624">
    <property type="protein sequence ID" value="RUS76920.1"/>
    <property type="molecule type" value="Genomic_DNA"/>
</dbReference>
<feature type="region of interest" description="Disordered" evidence="2">
    <location>
        <begin position="344"/>
        <end position="376"/>
    </location>
</feature>
<proteinExistence type="predicted"/>
<feature type="compositionally biased region" description="Polar residues" evidence="2">
    <location>
        <begin position="527"/>
        <end position="538"/>
    </location>
</feature>
<feature type="compositionally biased region" description="Basic and acidic residues" evidence="2">
    <location>
        <begin position="236"/>
        <end position="255"/>
    </location>
</feature>
<protein>
    <submittedName>
        <fullName evidence="3">Uncharacterized protein</fullName>
    </submittedName>
</protein>
<dbReference type="OrthoDB" id="6163187at2759"/>
<feature type="region of interest" description="Disordered" evidence="2">
    <location>
        <begin position="90"/>
        <end position="323"/>
    </location>
</feature>
<feature type="region of interest" description="Disordered" evidence="2">
    <location>
        <begin position="512"/>
        <end position="542"/>
    </location>
</feature>
<feature type="region of interest" description="Disordered" evidence="2">
    <location>
        <begin position="388"/>
        <end position="476"/>
    </location>
</feature>
<evidence type="ECO:0000313" key="3">
    <source>
        <dbReference type="EMBL" id="RUS76920.1"/>
    </source>
</evidence>
<sequence length="627" mass="65993">MPWFRPVFQELAAQIKRYQVEVNEVSEKNRELALDSAHLSPKLFRKHYLPGSAYDDYFSAAQIQHRVGSPLPASSPLFYDTLPTFELSAPRASSSVTSGSRDVLDLPLDSSPARRESPLPDSPGASLDLPRKIPPPKKDTIPRPTWSDGAPNKTTPGKPVPSQSPGVSQDKNGFFRQSEMLENPVGSVSTSGHATAPPSVRSVRSGPPPVTTSSHTAQPSPSAPAQSGPTLSLKTHGADSEIRPMEAITRHRLLEADSIPATEAVVQQRYPRAATLPQGRSETLSTGAQAGTPGSSKTDGQTAGSPPWHTLSLDSGLDTGANASLTSVPQATAVSSVVERLAAAMAASAPTRPPPPGARPTELLRMGASSENLSSPRAFTAGSMCVRSDSADSLVRQRPGLESSQFMQQGDSTQDSFLSLLSSPRVAAPGESAGHQQRAAQLSAGGQPGWKSASDSNLARSPSFGDASAMSTPRAAVASQVITGTAGASPDAGAMDAWLDLDLDLVKPEKALTPEDRITVEAPGSTPDMSQTNQSNFPSPHRDFSKAFSNLSILSSSKKHAPSPTNPIKDTTVFGTLSNLSVHSSSTPKDVKCLALKPNNKGQFTYSPNKSPSQQNCSFLTSTHFPH</sequence>
<feature type="compositionally biased region" description="Polar residues" evidence="2">
    <location>
        <begin position="402"/>
        <end position="422"/>
    </location>
</feature>
<evidence type="ECO:0000256" key="2">
    <source>
        <dbReference type="SAM" id="MobiDB-lite"/>
    </source>
</evidence>
<feature type="compositionally biased region" description="Low complexity" evidence="2">
    <location>
        <begin position="197"/>
        <end position="227"/>
    </location>
</feature>
<keyword evidence="4" id="KW-1185">Reference proteome</keyword>
<keyword evidence="1" id="KW-0175">Coiled coil</keyword>
<organism evidence="3 4">
    <name type="scientific">Elysia chlorotica</name>
    <name type="common">Eastern emerald elysia</name>
    <name type="synonym">Sea slug</name>
    <dbReference type="NCBI Taxonomy" id="188477"/>
    <lineage>
        <taxon>Eukaryota</taxon>
        <taxon>Metazoa</taxon>
        <taxon>Spiralia</taxon>
        <taxon>Lophotrochozoa</taxon>
        <taxon>Mollusca</taxon>
        <taxon>Gastropoda</taxon>
        <taxon>Heterobranchia</taxon>
        <taxon>Euthyneura</taxon>
        <taxon>Panpulmonata</taxon>
        <taxon>Sacoglossa</taxon>
        <taxon>Placobranchoidea</taxon>
        <taxon>Plakobranchidae</taxon>
        <taxon>Elysia</taxon>
    </lineage>
</organism>
<feature type="region of interest" description="Disordered" evidence="2">
    <location>
        <begin position="604"/>
        <end position="627"/>
    </location>
</feature>
<name>A0A3S0ZKF5_ELYCH</name>
<feature type="compositionally biased region" description="Polar residues" evidence="2">
    <location>
        <begin position="278"/>
        <end position="304"/>
    </location>
</feature>
<feature type="compositionally biased region" description="Polar residues" evidence="2">
    <location>
        <begin position="91"/>
        <end position="100"/>
    </location>
</feature>